<dbReference type="SUPFAM" id="SSF52540">
    <property type="entry name" value="P-loop containing nucleoside triphosphate hydrolases"/>
    <property type="match status" value="1"/>
</dbReference>
<dbReference type="PANTHER" id="PTHR43788">
    <property type="entry name" value="DNA2/NAM7 HELICASE FAMILY MEMBER"/>
    <property type="match status" value="1"/>
</dbReference>
<dbReference type="InterPro" id="IPR041679">
    <property type="entry name" value="DNA2/NAM7-like_C"/>
</dbReference>
<accession>A0A127BBX8</accession>
<dbReference type="CDD" id="cd18808">
    <property type="entry name" value="SF1_C_Upf1"/>
    <property type="match status" value="1"/>
</dbReference>
<dbReference type="GO" id="GO:0005524">
    <property type="term" value="F:ATP binding"/>
    <property type="evidence" value="ECO:0007669"/>
    <property type="project" value="UniProtKB-KW"/>
</dbReference>
<evidence type="ECO:0000256" key="4">
    <source>
        <dbReference type="ARBA" id="ARBA00022840"/>
    </source>
</evidence>
<dbReference type="Gene3D" id="3.90.320.10">
    <property type="match status" value="1"/>
</dbReference>
<dbReference type="GeneID" id="28491459"/>
<sequence length="1313" mass="150585">MIELHPSEIARFFELDHCPRFMIFLQKRKKGELKEYEGIIRKKETEDRELAKWGEDFELQILGALKDEFETVYGFFREGEDTVTKKWFEKHNPGGIIEFESEYDAVKTLLKVLGSHEEVLVYQAPLTGEIGKFKIKGRADFIAKREGKYYLLETKFTKEEKLPHRVQAVIYSMLLSKLVKGEVYLSVVTRDNAPWPASFLKFPDDVLEFMFTIEDTLSKDFREVEPWITVRCTTCQFEALCLSQALSTGDLGLLGVAPGEKRVLVENGVRDIHDLANLFSFPSNSPVDFREPQVRNRDAVKEIARRTGLNIVRLSRIAQAVLMERGGRVERLYIPGSGYNLPKERGEYYKDLVKVFIYVQKSPITETLVGISALVKGPRGRRIISEIVEEAPIEVQMGLEEEEKMLGKFFRELIDAIKDLSSSEDIYLHLYFYTRGQRESLIDALRRHHDLWWSKPIRAILSLRRAIDWEGFSILTDELIERHALPFAQGLGIIPVSIQFGYKWRDNELFEDVFKILAWKSNGKLYLGKLESVTRWDPLRDPLYPVINRDDAELPFTPFWKALVEMSNSNDGEIASGLRDILGQVVEAMATIEEAIDERYKDGFVKKQPIKRDELENFDIEDGSLAKVLMEYLLLEFHSRKGILEKYYRLPLDVRAYSEKTAIVKVTKVEKGKECRVWGQLVIPGEKGFVKYSPDEVLVDIDEDSWVVVSPLNGLGDDDPAKIIKRMPLGIVEAINHKHGDIVIKLISVGNMKFTFPHFSYRCRNGEVIINGIKVRAGDYLVLDPAIDDIGMSKAYDILKNINNHVIYDLLRNLYEDNAEVNVTVDMWDEGLVKEFLANIEYLNDEQRAFASDVRHRLVTLQGPPGTGKTSGALAPAILGRAYATLKKGRSALFLVTGLSHRAVNEVLLRTYKLIQDLKDKFPLLNDVRLLRGVSGEEAIEVIRKDLGVEVDYVFKEIRFTSGQLSLFGGGRVEILFATPQTAHRLLKNVKGVDLVVVDEASMMDLPMFLLATSKARGQVLLVGDHRQMQPIQVHEWELEDRKTIERHLPFLSALNFVRFLRGELDERELKRFKRILGRDPPKLNGKKDELLPMYRLRETYRLPQTLARLHTELFYSFDGIELRSAKKPKKEVLDALRRAGKDEFLGFVLDPDYPVVLIVHEEGESTKVNELEASLVEKIVNALEGVGVGVVVPYRAQKRLIRSKVDVQVDTVERFQGGEKDVIIVSMTSSDPAYLSKVMDFLYDPNRLNVAASRAKEKLIMIASRNIFTLTPRDLDTFELVRPWKRFYVRMREGEKLSWVFKGVNIEAYRIS</sequence>
<evidence type="ECO:0000313" key="7">
    <source>
        <dbReference type="EMBL" id="AMM54156.1"/>
    </source>
</evidence>
<evidence type="ECO:0000313" key="8">
    <source>
        <dbReference type="Proteomes" id="UP000070587"/>
    </source>
</evidence>
<dbReference type="Proteomes" id="UP000070587">
    <property type="component" value="Chromosome"/>
</dbReference>
<evidence type="ECO:0000259" key="5">
    <source>
        <dbReference type="Pfam" id="PF12705"/>
    </source>
</evidence>
<dbReference type="PANTHER" id="PTHR43788:SF8">
    <property type="entry name" value="DNA-BINDING PROTEIN SMUBP-2"/>
    <property type="match status" value="1"/>
</dbReference>
<keyword evidence="1" id="KW-0547">Nucleotide-binding</keyword>
<dbReference type="RefSeq" id="WP_074964173.1">
    <property type="nucleotide sequence ID" value="NZ_CP010835.1"/>
</dbReference>
<protein>
    <submittedName>
        <fullName evidence="7">DNA helicase</fullName>
    </submittedName>
</protein>
<name>A0A127BBX8_9EURY</name>
<keyword evidence="2" id="KW-0378">Hydrolase</keyword>
<dbReference type="Pfam" id="PF13087">
    <property type="entry name" value="AAA_12"/>
    <property type="match status" value="1"/>
</dbReference>
<evidence type="ECO:0000256" key="3">
    <source>
        <dbReference type="ARBA" id="ARBA00022806"/>
    </source>
</evidence>
<dbReference type="Pfam" id="PF13245">
    <property type="entry name" value="AAA_19"/>
    <property type="match status" value="1"/>
</dbReference>
<dbReference type="PATRIC" id="fig|1609559.3.peg.1350"/>
<proteinExistence type="predicted"/>
<reference evidence="8" key="1">
    <citation type="submission" date="2015-02" db="EMBL/GenBank/DDBJ databases">
        <title>Pyrococcus kukulkanii sp. nov., a novel hyperthermophilic archaeon isolated from a deep-sea hydrothermal vent at the Guaymas Basin.</title>
        <authorList>
            <person name="Oger P.M."/>
            <person name="Callac N."/>
            <person name="Jebbar M."/>
            <person name="Godfroy A."/>
        </authorList>
    </citation>
    <scope>NUCLEOTIDE SEQUENCE [LARGE SCALE GENOMIC DNA]</scope>
    <source>
        <strain evidence="8">NCB100</strain>
    </source>
</reference>
<keyword evidence="3 7" id="KW-0347">Helicase</keyword>
<keyword evidence="4" id="KW-0067">ATP-binding</keyword>
<dbReference type="Pfam" id="PF12705">
    <property type="entry name" value="PDDEXK_1"/>
    <property type="match status" value="1"/>
</dbReference>
<dbReference type="GO" id="GO:0016787">
    <property type="term" value="F:hydrolase activity"/>
    <property type="evidence" value="ECO:0007669"/>
    <property type="project" value="UniProtKB-KW"/>
</dbReference>
<dbReference type="InterPro" id="IPR050534">
    <property type="entry name" value="Coronavir_polyprotein_1ab"/>
</dbReference>
<dbReference type="EMBL" id="CP010835">
    <property type="protein sequence ID" value="AMM54156.1"/>
    <property type="molecule type" value="Genomic_DNA"/>
</dbReference>
<evidence type="ECO:0000259" key="6">
    <source>
        <dbReference type="Pfam" id="PF13087"/>
    </source>
</evidence>
<dbReference type="GO" id="GO:0043139">
    <property type="term" value="F:5'-3' DNA helicase activity"/>
    <property type="evidence" value="ECO:0007669"/>
    <property type="project" value="TreeGrafter"/>
</dbReference>
<dbReference type="InterPro" id="IPR038726">
    <property type="entry name" value="PDDEXK_AddAB-type"/>
</dbReference>
<feature type="domain" description="PD-(D/E)XK endonuclease-like" evidence="5">
    <location>
        <begin position="113"/>
        <end position="241"/>
    </location>
</feature>
<dbReference type="STRING" id="1609559.TQ32_06445"/>
<gene>
    <name evidence="7" type="ORF">TQ32_06445</name>
</gene>
<evidence type="ECO:0000256" key="2">
    <source>
        <dbReference type="ARBA" id="ARBA00022801"/>
    </source>
</evidence>
<dbReference type="Gene3D" id="3.40.50.300">
    <property type="entry name" value="P-loop containing nucleotide triphosphate hydrolases"/>
    <property type="match status" value="2"/>
</dbReference>
<evidence type="ECO:0000256" key="1">
    <source>
        <dbReference type="ARBA" id="ARBA00022741"/>
    </source>
</evidence>
<reference evidence="7 8" key="2">
    <citation type="journal article" date="2016" name="Int. J. Syst. Evol. Microbiol.">
        <title>Pyrococcus kukulkanii sp. nov., a hyperthermophilic, piezophilic archaeon isolated from a deep-sea hydrothermal vent.</title>
        <authorList>
            <person name="Callac N."/>
            <person name="Oger P."/>
            <person name="Lesongeur F."/>
            <person name="Rattray J.E."/>
            <person name="Vannier P."/>
            <person name="Michoud G."/>
            <person name="Beauverger M."/>
            <person name="Gayet N."/>
            <person name="Rouxel O."/>
            <person name="Jebbar M."/>
            <person name="Godfroy A."/>
        </authorList>
    </citation>
    <scope>NUCLEOTIDE SEQUENCE [LARGE SCALE GENOMIC DNA]</scope>
    <source>
        <strain evidence="7 8">NCB100</strain>
    </source>
</reference>
<feature type="domain" description="DNA2/NAM7 helicase-like C-terminal" evidence="6">
    <location>
        <begin position="1094"/>
        <end position="1266"/>
    </location>
</feature>
<dbReference type="KEGG" id="pyc:TQ32_06445"/>
<dbReference type="InterPro" id="IPR011604">
    <property type="entry name" value="PDDEXK-like_dom_sf"/>
</dbReference>
<dbReference type="InterPro" id="IPR027417">
    <property type="entry name" value="P-loop_NTPase"/>
</dbReference>
<dbReference type="InterPro" id="IPR047187">
    <property type="entry name" value="SF1_C_Upf1"/>
</dbReference>
<organism evidence="7 8">
    <name type="scientific">Pyrococcus kukulkanii</name>
    <dbReference type="NCBI Taxonomy" id="1609559"/>
    <lineage>
        <taxon>Archaea</taxon>
        <taxon>Methanobacteriati</taxon>
        <taxon>Methanobacteriota</taxon>
        <taxon>Thermococci</taxon>
        <taxon>Thermococcales</taxon>
        <taxon>Thermococcaceae</taxon>
        <taxon>Pyrococcus</taxon>
    </lineage>
</organism>